<dbReference type="SUPFAM" id="SSF56112">
    <property type="entry name" value="Protein kinase-like (PK-like)"/>
    <property type="match status" value="1"/>
</dbReference>
<name>A0AAP5M5X3_9CYAN</name>
<dbReference type="InterPro" id="IPR011009">
    <property type="entry name" value="Kinase-like_dom_sf"/>
</dbReference>
<dbReference type="GO" id="GO:0000407">
    <property type="term" value="C:phagophore assembly site"/>
    <property type="evidence" value="ECO:0007669"/>
    <property type="project" value="TreeGrafter"/>
</dbReference>
<dbReference type="AlphaFoldDB" id="A0AAP5M5X3"/>
<dbReference type="PROSITE" id="PS50011">
    <property type="entry name" value="PROTEIN_KINASE_DOM"/>
    <property type="match status" value="1"/>
</dbReference>
<keyword evidence="9" id="KW-1185">Reference proteome</keyword>
<dbReference type="InterPro" id="IPR045269">
    <property type="entry name" value="Atg1-like"/>
</dbReference>
<gene>
    <name evidence="8" type="ORF">G7B40_017765</name>
</gene>
<dbReference type="Proteomes" id="UP000667802">
    <property type="component" value="Unassembled WGS sequence"/>
</dbReference>
<keyword evidence="8" id="KW-0723">Serine/threonine-protein kinase</keyword>
<dbReference type="GO" id="GO:0005524">
    <property type="term" value="F:ATP binding"/>
    <property type="evidence" value="ECO:0007669"/>
    <property type="project" value="UniProtKB-UniRule"/>
</dbReference>
<feature type="transmembrane region" description="Helical" evidence="6">
    <location>
        <begin position="443"/>
        <end position="462"/>
    </location>
</feature>
<feature type="domain" description="Protein kinase" evidence="7">
    <location>
        <begin position="16"/>
        <end position="281"/>
    </location>
</feature>
<dbReference type="SMART" id="SM00220">
    <property type="entry name" value="S_TKc"/>
    <property type="match status" value="1"/>
</dbReference>
<sequence length="527" mass="61174">MGDFLPHGTLLQGGTYRIDYALGRGSFGITYQAIHILLEKTIAIKEFYPRNHAFRNRVTGELIIPPDKQEGYKHGITLFLQEGRNLAQLNHPNVVRVENFFEERGTAYLVMEIITGNTLREELDAQPSKRLEPRKVKVLMNSLVDALTTIHQKGIYHLDIKPDNIMLTPEGRLVLVDFGASRQGLGTKTARAFTPDYAPPELIRGKPVGAESDLFEMGMMLYEMLTGKLPPSSLNRYPNDRWRPQGVDEPWLSMITAALQLKVENRPKSVEYWWRIALNFFEKQRQEIERQHHKTKAKARERVEHLRRQQVERPTRKQKVIQWHNPTNLKSLAISKLLISLLLVMIGFDSVDVFTSLIGLSKDFLDTFKYVIFFIEKTIFFVWIYRFHADLKNIFYDYPITPIGAVFRYLFPISFWGIWDTLSTFARRFKGESGNLTFFVQKMRLLTICLYIFISISLTSTLSDILKIYHQTTTEISSISTFLPFFCLLINSGKNVVDLLLLEIMMQAITKKVKLELWYDYKSIGRI</sequence>
<dbReference type="PANTHER" id="PTHR24348">
    <property type="entry name" value="SERINE/THREONINE-PROTEIN KINASE UNC-51-RELATED"/>
    <property type="match status" value="1"/>
</dbReference>
<evidence type="ECO:0000313" key="9">
    <source>
        <dbReference type="Proteomes" id="UP000667802"/>
    </source>
</evidence>
<keyword evidence="2 5" id="KW-0547">Nucleotide-binding</keyword>
<evidence type="ECO:0000256" key="5">
    <source>
        <dbReference type="PROSITE-ProRule" id="PRU10141"/>
    </source>
</evidence>
<evidence type="ECO:0000313" key="8">
    <source>
        <dbReference type="EMBL" id="MDR9896391.1"/>
    </source>
</evidence>
<feature type="transmembrane region" description="Helical" evidence="6">
    <location>
        <begin position="400"/>
        <end position="422"/>
    </location>
</feature>
<keyword evidence="4 5" id="KW-0067">ATP-binding</keyword>
<comment type="caution">
    <text evidence="8">The sequence shown here is derived from an EMBL/GenBank/DDBJ whole genome shotgun (WGS) entry which is preliminary data.</text>
</comment>
<protein>
    <submittedName>
        <fullName evidence="8">Serine/threonine protein kinase</fullName>
    </submittedName>
</protein>
<dbReference type="InterPro" id="IPR008271">
    <property type="entry name" value="Ser/Thr_kinase_AS"/>
</dbReference>
<keyword evidence="1" id="KW-0808">Transferase</keyword>
<organism evidence="8 9">
    <name type="scientific">Aetokthonos hydrillicola Thurmond2011</name>
    <dbReference type="NCBI Taxonomy" id="2712845"/>
    <lineage>
        <taxon>Bacteria</taxon>
        <taxon>Bacillati</taxon>
        <taxon>Cyanobacteriota</taxon>
        <taxon>Cyanophyceae</taxon>
        <taxon>Nostocales</taxon>
        <taxon>Hapalosiphonaceae</taxon>
        <taxon>Aetokthonos</taxon>
    </lineage>
</organism>
<dbReference type="CDD" id="cd14014">
    <property type="entry name" value="STKc_PknB_like"/>
    <property type="match status" value="1"/>
</dbReference>
<dbReference type="EMBL" id="JAALHA020000008">
    <property type="protein sequence ID" value="MDR9896391.1"/>
    <property type="molecule type" value="Genomic_DNA"/>
</dbReference>
<evidence type="ECO:0000256" key="3">
    <source>
        <dbReference type="ARBA" id="ARBA00022777"/>
    </source>
</evidence>
<keyword evidence="6" id="KW-0472">Membrane</keyword>
<feature type="binding site" evidence="5">
    <location>
        <position position="45"/>
    </location>
    <ligand>
        <name>ATP</name>
        <dbReference type="ChEBI" id="CHEBI:30616"/>
    </ligand>
</feature>
<feature type="transmembrane region" description="Helical" evidence="6">
    <location>
        <begin position="337"/>
        <end position="358"/>
    </location>
</feature>
<dbReference type="GO" id="GO:0016020">
    <property type="term" value="C:membrane"/>
    <property type="evidence" value="ECO:0007669"/>
    <property type="project" value="TreeGrafter"/>
</dbReference>
<dbReference type="GO" id="GO:0005776">
    <property type="term" value="C:autophagosome"/>
    <property type="evidence" value="ECO:0007669"/>
    <property type="project" value="TreeGrafter"/>
</dbReference>
<evidence type="ECO:0000259" key="7">
    <source>
        <dbReference type="PROSITE" id="PS50011"/>
    </source>
</evidence>
<dbReference type="InterPro" id="IPR000719">
    <property type="entry name" value="Prot_kinase_dom"/>
</dbReference>
<reference evidence="9" key="1">
    <citation type="journal article" date="2021" name="Science">
        <title>Hunting the eagle killer: A cyanobacterial neurotoxin causes vacuolar myelinopathy.</title>
        <authorList>
            <person name="Breinlinger S."/>
            <person name="Phillips T.J."/>
            <person name="Haram B.N."/>
            <person name="Mares J."/>
            <person name="Martinez Yerena J.A."/>
            <person name="Hrouzek P."/>
            <person name="Sobotka R."/>
            <person name="Henderson W.M."/>
            <person name="Schmieder P."/>
            <person name="Williams S.M."/>
            <person name="Lauderdale J.D."/>
            <person name="Wilde H.D."/>
            <person name="Gerrin W."/>
            <person name="Kust A."/>
            <person name="Washington J.W."/>
            <person name="Wagner C."/>
            <person name="Geier B."/>
            <person name="Liebeke M."/>
            <person name="Enke H."/>
            <person name="Niedermeyer T.H.J."/>
            <person name="Wilde S.B."/>
        </authorList>
    </citation>
    <scope>NUCLEOTIDE SEQUENCE [LARGE SCALE GENOMIC DNA]</scope>
    <source>
        <strain evidence="9">Thurmond2011</strain>
    </source>
</reference>
<evidence type="ECO:0000256" key="6">
    <source>
        <dbReference type="SAM" id="Phobius"/>
    </source>
</evidence>
<keyword evidence="6" id="KW-0812">Transmembrane</keyword>
<evidence type="ECO:0000256" key="1">
    <source>
        <dbReference type="ARBA" id="ARBA00022679"/>
    </source>
</evidence>
<dbReference type="GO" id="GO:0005829">
    <property type="term" value="C:cytosol"/>
    <property type="evidence" value="ECO:0007669"/>
    <property type="project" value="TreeGrafter"/>
</dbReference>
<dbReference type="PROSITE" id="PS00107">
    <property type="entry name" value="PROTEIN_KINASE_ATP"/>
    <property type="match status" value="1"/>
</dbReference>
<dbReference type="PANTHER" id="PTHR24348:SF22">
    <property type="entry name" value="NON-SPECIFIC SERINE_THREONINE PROTEIN KINASE"/>
    <property type="match status" value="1"/>
</dbReference>
<proteinExistence type="predicted"/>
<keyword evidence="3 8" id="KW-0418">Kinase</keyword>
<dbReference type="Gene3D" id="1.10.510.10">
    <property type="entry name" value="Transferase(Phosphotransferase) domain 1"/>
    <property type="match status" value="1"/>
</dbReference>
<evidence type="ECO:0000256" key="4">
    <source>
        <dbReference type="ARBA" id="ARBA00022840"/>
    </source>
</evidence>
<feature type="transmembrane region" description="Helical" evidence="6">
    <location>
        <begin position="370"/>
        <end position="388"/>
    </location>
</feature>
<evidence type="ECO:0000256" key="2">
    <source>
        <dbReference type="ARBA" id="ARBA00022741"/>
    </source>
</evidence>
<feature type="transmembrane region" description="Helical" evidence="6">
    <location>
        <begin position="482"/>
        <end position="502"/>
    </location>
</feature>
<dbReference type="InterPro" id="IPR017441">
    <property type="entry name" value="Protein_kinase_ATP_BS"/>
</dbReference>
<keyword evidence="6" id="KW-1133">Transmembrane helix</keyword>
<dbReference type="PROSITE" id="PS00108">
    <property type="entry name" value="PROTEIN_KINASE_ST"/>
    <property type="match status" value="1"/>
</dbReference>
<dbReference type="GO" id="GO:0004674">
    <property type="term" value="F:protein serine/threonine kinase activity"/>
    <property type="evidence" value="ECO:0007669"/>
    <property type="project" value="UniProtKB-KW"/>
</dbReference>
<accession>A0AAP5M5X3</accession>
<dbReference type="Pfam" id="PF00069">
    <property type="entry name" value="Pkinase"/>
    <property type="match status" value="1"/>
</dbReference>